<dbReference type="NCBIfam" id="TIGR03187">
    <property type="entry name" value="DGQHR"/>
    <property type="match status" value="1"/>
</dbReference>
<proteinExistence type="predicted"/>
<protein>
    <submittedName>
        <fullName evidence="1">DGQHR domain-containing protein</fullName>
    </submittedName>
</protein>
<geneLocation type="plasmid" evidence="1">
    <name>unnamed</name>
</geneLocation>
<reference evidence="1 2" key="1">
    <citation type="submission" date="2018-11" db="EMBL/GenBank/DDBJ databases">
        <title>Complete Genome Sequence of Vbrio mediterranei 117-T6: a Potential Pathogen Bacteria Isolated from the Conchocelis of Pyropia.</title>
        <authorList>
            <person name="Liu Q."/>
        </authorList>
    </citation>
    <scope>NUCLEOTIDE SEQUENCE [LARGE SCALE GENOMIC DNA]</scope>
    <source>
        <strain evidence="1 2">117-T6</strain>
        <plasmid evidence="1 2">unnamed</plasmid>
    </source>
</reference>
<dbReference type="CDD" id="cd16412">
    <property type="entry name" value="dndB"/>
    <property type="match status" value="1"/>
</dbReference>
<accession>A0A3G4VQ13</accession>
<dbReference type="REBASE" id="282253">
    <property type="entry name" value="M.VmeT6DndBP"/>
</dbReference>
<dbReference type="InterPro" id="IPR017601">
    <property type="entry name" value="DGQHR-contain_dom"/>
</dbReference>
<dbReference type="EMBL" id="CP033579">
    <property type="protein sequence ID" value="AYV24971.1"/>
    <property type="molecule type" value="Genomic_DNA"/>
</dbReference>
<evidence type="ECO:0000313" key="1">
    <source>
        <dbReference type="EMBL" id="AYV24971.1"/>
    </source>
</evidence>
<sequence length="458" mass="50980">MSEYCFEIPAVRGIQAGRPFYTINAPFGVLQRLVAFDTGNVLARSQREVTPTRAKKISQYIQSNPESYVLTSLTGVINEQPEFIESEHANVGLSKVSMDSEILLFDGQHRTTGIIDALKSEVELRGHNIPLMLFMEMSLAERQQAFSDINGHTVKPSTSISDTYNQRDDLPKFVVEMAKDLAVFANLVDFERNVIGKSSEYLFPIKILKDATARLLCVKATDTLNDEQRDVARDFWSACAKPLLWQAFRYWEESADEFRAGYLSSHGVFLNALGLVGQCLVGQYGTTEKISDLGTLNIKRDSEAFVGRCIDAVTGNMLTNATAIKLTAIKMLCHLDCPVSPELQALERQYFPDTVFPSAVNASTESEPQPEAPQEGAAVVVVAEPEYQHAFADMVREKWPELTETQVENFCEQCELVITGFGETPDSAKTAVQCMINAMRKPSTVLRTIRVNYEKAIA</sequence>
<evidence type="ECO:0000313" key="2">
    <source>
        <dbReference type="Proteomes" id="UP000279760"/>
    </source>
</evidence>
<dbReference type="Pfam" id="PF14072">
    <property type="entry name" value="DndB"/>
    <property type="match status" value="1"/>
</dbReference>
<dbReference type="Proteomes" id="UP000279760">
    <property type="component" value="Plasmid unnamed"/>
</dbReference>
<dbReference type="AlphaFoldDB" id="A0A3G4VQ13"/>
<keyword evidence="1" id="KW-0614">Plasmid</keyword>
<dbReference type="RefSeq" id="WP_124942266.1">
    <property type="nucleotide sequence ID" value="NZ_CP033579.1"/>
</dbReference>
<gene>
    <name evidence="1" type="ORF">ECB94_26995</name>
</gene>
<name>A0A3G4VQ13_9VIBR</name>
<organism evidence="1 2">
    <name type="scientific">Vibrio mediterranei</name>
    <dbReference type="NCBI Taxonomy" id="689"/>
    <lineage>
        <taxon>Bacteria</taxon>
        <taxon>Pseudomonadati</taxon>
        <taxon>Pseudomonadota</taxon>
        <taxon>Gammaproteobacteria</taxon>
        <taxon>Vibrionales</taxon>
        <taxon>Vibrionaceae</taxon>
        <taxon>Vibrio</taxon>
    </lineage>
</organism>
<dbReference type="InterPro" id="IPR017642">
    <property type="entry name" value="DNA_S_mod_DndB"/>
</dbReference>